<name>A0A173RV56_9FIRM</name>
<evidence type="ECO:0000313" key="2">
    <source>
        <dbReference type="EMBL" id="MTR85741.1"/>
    </source>
</evidence>
<dbReference type="Proteomes" id="UP000283513">
    <property type="component" value="Unassembled WGS sequence"/>
</dbReference>
<organism evidence="1 5">
    <name type="scientific">Roseburia intestinalis</name>
    <dbReference type="NCBI Taxonomy" id="166486"/>
    <lineage>
        <taxon>Bacteria</taxon>
        <taxon>Bacillati</taxon>
        <taxon>Bacillota</taxon>
        <taxon>Clostridia</taxon>
        <taxon>Lachnospirales</taxon>
        <taxon>Lachnospiraceae</taxon>
        <taxon>Roseburia</taxon>
    </lineage>
</organism>
<evidence type="ECO:0000313" key="6">
    <source>
        <dbReference type="Proteomes" id="UP000283513"/>
    </source>
</evidence>
<dbReference type="Proteomes" id="UP000095350">
    <property type="component" value="Unassembled WGS sequence"/>
</dbReference>
<evidence type="ECO:0000313" key="7">
    <source>
        <dbReference type="Proteomes" id="UP000284465"/>
    </source>
</evidence>
<evidence type="ECO:0000313" key="4">
    <source>
        <dbReference type="EMBL" id="RHC17508.1"/>
    </source>
</evidence>
<evidence type="ECO:0000313" key="8">
    <source>
        <dbReference type="Proteomes" id="UP000478483"/>
    </source>
</evidence>
<gene>
    <name evidence="4" type="ORF">DW856_08490</name>
    <name evidence="3" type="ORF">DW927_05835</name>
    <name evidence="1" type="ORF">ERS852572_00622</name>
    <name evidence="2" type="ORF">GMD50_11880</name>
</gene>
<dbReference type="OrthoDB" id="2058083at2"/>
<accession>A0A173RV56</accession>
<dbReference type="STRING" id="166486.ERS852572_00622"/>
<reference evidence="1 5" key="1">
    <citation type="submission" date="2015-09" db="EMBL/GenBank/DDBJ databases">
        <authorList>
            <consortium name="Pathogen Informatics"/>
        </authorList>
    </citation>
    <scope>NUCLEOTIDE SEQUENCE [LARGE SCALE GENOMIC DNA]</scope>
    <source>
        <strain evidence="1 5">2789STDY5834960</strain>
    </source>
</reference>
<dbReference type="EMBL" id="WNAJ01000013">
    <property type="protein sequence ID" value="MTR85741.1"/>
    <property type="molecule type" value="Genomic_DNA"/>
</dbReference>
<dbReference type="Proteomes" id="UP000284465">
    <property type="component" value="Unassembled WGS sequence"/>
</dbReference>
<sequence>MMTQMKERAVELIERIPDEKMFYVINILQNLEEMSSNRPADKKQAMEALQNVLKFSGRLPEDFDADKELQEAREEKYGNIG</sequence>
<dbReference type="Proteomes" id="UP000478483">
    <property type="component" value="Unassembled WGS sequence"/>
</dbReference>
<dbReference type="AlphaFoldDB" id="A0A173RV56"/>
<dbReference type="PaxDb" id="166486-ERS852572_00622"/>
<dbReference type="GeneID" id="61431791"/>
<dbReference type="EMBL" id="QSFP01000004">
    <property type="protein sequence ID" value="RHA68791.1"/>
    <property type="molecule type" value="Genomic_DNA"/>
</dbReference>
<reference evidence="2 8" key="3">
    <citation type="journal article" date="2019" name="Nat. Med.">
        <title>A library of human gut bacterial isolates paired with longitudinal multiomics data enables mechanistic microbiome research.</title>
        <authorList>
            <person name="Poyet M."/>
            <person name="Groussin M."/>
            <person name="Gibbons S.M."/>
            <person name="Avila-Pacheco J."/>
            <person name="Jiang X."/>
            <person name="Kearney S.M."/>
            <person name="Perrotta A.R."/>
            <person name="Berdy B."/>
            <person name="Zhao S."/>
            <person name="Lieberman T.D."/>
            <person name="Swanson P.K."/>
            <person name="Smith M."/>
            <person name="Roesemann S."/>
            <person name="Alexander J.E."/>
            <person name="Rich S.A."/>
            <person name="Livny J."/>
            <person name="Vlamakis H."/>
            <person name="Clish C."/>
            <person name="Bullock K."/>
            <person name="Deik A."/>
            <person name="Scott J."/>
            <person name="Pierce K.A."/>
            <person name="Xavier R.J."/>
            <person name="Alm E.J."/>
        </authorList>
    </citation>
    <scope>NUCLEOTIDE SEQUENCE [LARGE SCALE GENOMIC DNA]</scope>
    <source>
        <strain evidence="2 8">BIOML-A1</strain>
    </source>
</reference>
<protein>
    <submittedName>
        <fullName evidence="2">Dihydrodipicolinate reductase</fullName>
    </submittedName>
</protein>
<dbReference type="EMBL" id="QSHO01000006">
    <property type="protein sequence ID" value="RHC17508.1"/>
    <property type="molecule type" value="Genomic_DNA"/>
</dbReference>
<evidence type="ECO:0000313" key="1">
    <source>
        <dbReference type="EMBL" id="CUM81821.1"/>
    </source>
</evidence>
<dbReference type="RefSeq" id="WP_006857303.1">
    <property type="nucleotide sequence ID" value="NZ_CABIYH010000004.1"/>
</dbReference>
<dbReference type="EMBL" id="CYXZ01000004">
    <property type="protein sequence ID" value="CUM81821.1"/>
    <property type="molecule type" value="Genomic_DNA"/>
</dbReference>
<evidence type="ECO:0000313" key="3">
    <source>
        <dbReference type="EMBL" id="RHA68791.1"/>
    </source>
</evidence>
<proteinExistence type="predicted"/>
<evidence type="ECO:0000313" key="5">
    <source>
        <dbReference type="Proteomes" id="UP000095350"/>
    </source>
</evidence>
<reference evidence="6 7" key="2">
    <citation type="submission" date="2018-08" db="EMBL/GenBank/DDBJ databases">
        <title>A genome reference for cultivated species of the human gut microbiota.</title>
        <authorList>
            <person name="Zou Y."/>
            <person name="Xue W."/>
            <person name="Luo G."/>
        </authorList>
    </citation>
    <scope>NUCLEOTIDE SEQUENCE [LARGE SCALE GENOMIC DNA]</scope>
    <source>
        <strain evidence="4 6">AM37-1AC</strain>
        <strain evidence="3 7">AM43-11</strain>
    </source>
</reference>